<keyword evidence="2" id="KW-1185">Reference proteome</keyword>
<dbReference type="RefSeq" id="WP_283214250.1">
    <property type="nucleotide sequence ID" value="NZ_JASGBI010000002.1"/>
</dbReference>
<organism evidence="1 2">
    <name type="scientific">Lysobacter stagni</name>
    <dbReference type="NCBI Taxonomy" id="3045172"/>
    <lineage>
        <taxon>Bacteria</taxon>
        <taxon>Pseudomonadati</taxon>
        <taxon>Pseudomonadota</taxon>
        <taxon>Gammaproteobacteria</taxon>
        <taxon>Lysobacterales</taxon>
        <taxon>Lysobacteraceae</taxon>
        <taxon>Lysobacter</taxon>
    </lineage>
</organism>
<sequence length="71" mass="8116">MEAKASQPPTAADLLTHAREAWRLKKSAESQLSRLRKYSRQTTAMRRDRDRYAETIETANRTLDRVLGGAL</sequence>
<evidence type="ECO:0000313" key="1">
    <source>
        <dbReference type="EMBL" id="MDI9240769.1"/>
    </source>
</evidence>
<evidence type="ECO:0000313" key="2">
    <source>
        <dbReference type="Proteomes" id="UP001321580"/>
    </source>
</evidence>
<accession>A0ABT6XL16</accession>
<name>A0ABT6XL16_9GAMM</name>
<protein>
    <submittedName>
        <fullName evidence="1">Uncharacterized protein</fullName>
    </submittedName>
</protein>
<comment type="caution">
    <text evidence="1">The sequence shown here is derived from an EMBL/GenBank/DDBJ whole genome shotgun (WGS) entry which is preliminary data.</text>
</comment>
<dbReference type="EMBL" id="JASGBI010000002">
    <property type="protein sequence ID" value="MDI9240769.1"/>
    <property type="molecule type" value="Genomic_DNA"/>
</dbReference>
<dbReference type="Proteomes" id="UP001321580">
    <property type="component" value="Unassembled WGS sequence"/>
</dbReference>
<reference evidence="1 2" key="1">
    <citation type="submission" date="2023-05" db="EMBL/GenBank/DDBJ databases">
        <title>Lysobacter sp. strain LF1 Genome sequencing and assembly.</title>
        <authorList>
            <person name="Jung Y."/>
        </authorList>
    </citation>
    <scope>NUCLEOTIDE SEQUENCE [LARGE SCALE GENOMIC DNA]</scope>
    <source>
        <strain evidence="1 2">LF1</strain>
    </source>
</reference>
<gene>
    <name evidence="1" type="ORF">QLQ15_17840</name>
</gene>
<proteinExistence type="predicted"/>